<dbReference type="eggNOG" id="ENOG502QR1M">
    <property type="taxonomic scope" value="Eukaryota"/>
</dbReference>
<dbReference type="HOGENOM" id="CLU_499682_0_0_1"/>
<keyword evidence="2" id="KW-0479">Metal-binding</keyword>
<comment type="subcellular location">
    <subcellularLocation>
        <location evidence="1">Nucleus</location>
    </subcellularLocation>
</comment>
<dbReference type="InterPro" id="IPR052202">
    <property type="entry name" value="Yeast_MetPath_Reg"/>
</dbReference>
<feature type="compositionally biased region" description="Polar residues" evidence="8">
    <location>
        <begin position="1"/>
        <end position="10"/>
    </location>
</feature>
<accession>M7SJQ0</accession>
<keyword evidence="6" id="KW-0804">Transcription</keyword>
<dbReference type="GO" id="GO:0043565">
    <property type="term" value="F:sequence-specific DNA binding"/>
    <property type="evidence" value="ECO:0007669"/>
    <property type="project" value="TreeGrafter"/>
</dbReference>
<dbReference type="GO" id="GO:0000981">
    <property type="term" value="F:DNA-binding transcription factor activity, RNA polymerase II-specific"/>
    <property type="evidence" value="ECO:0007669"/>
    <property type="project" value="TreeGrafter"/>
</dbReference>
<dbReference type="KEGG" id="ela:UCREL1_6443"/>
<protein>
    <submittedName>
        <fullName evidence="9">Putative fungal specific transcription factor protein</fullName>
    </submittedName>
</protein>
<keyword evidence="5" id="KW-0238">DNA-binding</keyword>
<feature type="region of interest" description="Disordered" evidence="8">
    <location>
        <begin position="1"/>
        <end position="22"/>
    </location>
</feature>
<sequence length="545" mass="60046">MDAQSAQSSRVGGEEKKQAQPEEYHASAIVHLEACLSNSGGGLEELQAVLLLANFALLRPVPPGLWYIVGVATRLAVDLGLHYEDGKDVEFDLSEPPRMIKVEEGTNDKSREAVQHDDYITHLGFTRPASLDEPSYKIVAKHYFRLRLMQSEILQVLQYQQANIARFNGQNLRNEYMHTNLPSPFLQKFDSFRSWRRNIDERLYEWKNSAPTKNESGVAFSPEFLELNYWQAIIMLYRQSLSVPSLFEGEYATSKEVNSPSVFTAEQQEDEERVYLKVAEAGQKILRLYRQLHVVGLVNYTYLATHHLFMAGTMDEVDFTILAATSVFTDLISKCPPAEACREAFDRTAKATIKMANSTGGFGRRGAKPTPSQAGSYRMSIPSSQADDTYTMLRTMPKTALSTGSGSDIGSVHDNAAIDPVLLPSPGAVHSPASGASMTPQSTSQYPQTTPGSNFNMLQQSPSSTYATTATTAGGVNYSDLQGMDFLQGLQDPSSSTGGYTNPDMQMDMGFGLGWEGMHHDFSDGQQVDLFDGFFFGGQQGGGLN</sequence>
<evidence type="ECO:0000256" key="2">
    <source>
        <dbReference type="ARBA" id="ARBA00022723"/>
    </source>
</evidence>
<evidence type="ECO:0000256" key="7">
    <source>
        <dbReference type="ARBA" id="ARBA00023242"/>
    </source>
</evidence>
<evidence type="ECO:0000256" key="1">
    <source>
        <dbReference type="ARBA" id="ARBA00004123"/>
    </source>
</evidence>
<proteinExistence type="predicted"/>
<evidence type="ECO:0000313" key="10">
    <source>
        <dbReference type="Proteomes" id="UP000012174"/>
    </source>
</evidence>
<feature type="region of interest" description="Disordered" evidence="8">
    <location>
        <begin position="423"/>
        <end position="460"/>
    </location>
</feature>
<keyword evidence="4" id="KW-0805">Transcription regulation</keyword>
<keyword evidence="10" id="KW-1185">Reference proteome</keyword>
<dbReference type="GO" id="GO:0046872">
    <property type="term" value="F:metal ion binding"/>
    <property type="evidence" value="ECO:0007669"/>
    <property type="project" value="UniProtKB-KW"/>
</dbReference>
<evidence type="ECO:0000256" key="3">
    <source>
        <dbReference type="ARBA" id="ARBA00022833"/>
    </source>
</evidence>
<dbReference type="GO" id="GO:0005634">
    <property type="term" value="C:nucleus"/>
    <property type="evidence" value="ECO:0007669"/>
    <property type="project" value="UniProtKB-SubCell"/>
</dbReference>
<dbReference type="GO" id="GO:0045944">
    <property type="term" value="P:positive regulation of transcription by RNA polymerase II"/>
    <property type="evidence" value="ECO:0007669"/>
    <property type="project" value="TreeGrafter"/>
</dbReference>
<dbReference type="CDD" id="cd12148">
    <property type="entry name" value="fungal_TF_MHR"/>
    <property type="match status" value="1"/>
</dbReference>
<dbReference type="OrthoDB" id="5373550at2759"/>
<keyword evidence="7" id="KW-0539">Nucleus</keyword>
<feature type="region of interest" description="Disordered" evidence="8">
    <location>
        <begin position="360"/>
        <end position="381"/>
    </location>
</feature>
<evidence type="ECO:0000256" key="8">
    <source>
        <dbReference type="SAM" id="MobiDB-lite"/>
    </source>
</evidence>
<evidence type="ECO:0000256" key="4">
    <source>
        <dbReference type="ARBA" id="ARBA00023015"/>
    </source>
</evidence>
<feature type="compositionally biased region" description="Low complexity" evidence="8">
    <location>
        <begin position="437"/>
        <end position="451"/>
    </location>
</feature>
<keyword evidence="3" id="KW-0862">Zinc</keyword>
<dbReference type="EMBL" id="KB706619">
    <property type="protein sequence ID" value="EMR66569.1"/>
    <property type="molecule type" value="Genomic_DNA"/>
</dbReference>
<dbReference type="PANTHER" id="PTHR47782:SF1">
    <property type="entry name" value="PYRIMIDINE PATHWAY REGULATORY PROTEIN 1"/>
    <property type="match status" value="1"/>
</dbReference>
<reference evidence="10" key="1">
    <citation type="journal article" date="2013" name="Genome Announc.">
        <title>Draft genome sequence of the grapevine dieback fungus Eutypa lata UCR-EL1.</title>
        <authorList>
            <person name="Blanco-Ulate B."/>
            <person name="Rolshausen P.E."/>
            <person name="Cantu D."/>
        </authorList>
    </citation>
    <scope>NUCLEOTIDE SEQUENCE [LARGE SCALE GENOMIC DNA]</scope>
    <source>
        <strain evidence="10">UCR-EL1</strain>
    </source>
</reference>
<dbReference type="Proteomes" id="UP000012174">
    <property type="component" value="Unassembled WGS sequence"/>
</dbReference>
<evidence type="ECO:0000313" key="9">
    <source>
        <dbReference type="EMBL" id="EMR66569.1"/>
    </source>
</evidence>
<dbReference type="PANTHER" id="PTHR47782">
    <property type="entry name" value="ZN(II)2CYS6 TRANSCRIPTION FACTOR (EUROFUNG)-RELATED"/>
    <property type="match status" value="1"/>
</dbReference>
<evidence type="ECO:0000256" key="5">
    <source>
        <dbReference type="ARBA" id="ARBA00023125"/>
    </source>
</evidence>
<evidence type="ECO:0000256" key="6">
    <source>
        <dbReference type="ARBA" id="ARBA00023163"/>
    </source>
</evidence>
<feature type="compositionally biased region" description="Basic and acidic residues" evidence="8">
    <location>
        <begin position="12"/>
        <end position="22"/>
    </location>
</feature>
<organism evidence="9 10">
    <name type="scientific">Eutypa lata (strain UCR-EL1)</name>
    <name type="common">Grapevine dieback disease fungus</name>
    <name type="synonym">Eutypa armeniacae</name>
    <dbReference type="NCBI Taxonomy" id="1287681"/>
    <lineage>
        <taxon>Eukaryota</taxon>
        <taxon>Fungi</taxon>
        <taxon>Dikarya</taxon>
        <taxon>Ascomycota</taxon>
        <taxon>Pezizomycotina</taxon>
        <taxon>Sordariomycetes</taxon>
        <taxon>Xylariomycetidae</taxon>
        <taxon>Xylariales</taxon>
        <taxon>Diatrypaceae</taxon>
        <taxon>Eutypa</taxon>
    </lineage>
</organism>
<dbReference type="STRING" id="1287681.M7SJQ0"/>
<gene>
    <name evidence="9" type="ORF">UCREL1_6443</name>
</gene>
<name>M7SJQ0_EUTLA</name>
<dbReference type="AlphaFoldDB" id="M7SJQ0"/>
<feature type="compositionally biased region" description="Polar residues" evidence="8">
    <location>
        <begin position="370"/>
        <end position="381"/>
    </location>
</feature>